<feature type="transmembrane region" description="Helical" evidence="1">
    <location>
        <begin position="53"/>
        <end position="70"/>
    </location>
</feature>
<organism evidence="2 3">
    <name type="scientific">Runella defluvii</name>
    <dbReference type="NCBI Taxonomy" id="370973"/>
    <lineage>
        <taxon>Bacteria</taxon>
        <taxon>Pseudomonadati</taxon>
        <taxon>Bacteroidota</taxon>
        <taxon>Cytophagia</taxon>
        <taxon>Cytophagales</taxon>
        <taxon>Spirosomataceae</taxon>
        <taxon>Runella</taxon>
    </lineage>
</organism>
<comment type="caution">
    <text evidence="2">The sequence shown here is derived from an EMBL/GenBank/DDBJ whole genome shotgun (WGS) entry which is preliminary data.</text>
</comment>
<keyword evidence="1" id="KW-0472">Membrane</keyword>
<keyword evidence="1" id="KW-1133">Transmembrane helix</keyword>
<dbReference type="Proteomes" id="UP000541352">
    <property type="component" value="Unassembled WGS sequence"/>
</dbReference>
<feature type="transmembrane region" description="Helical" evidence="1">
    <location>
        <begin position="30"/>
        <end position="47"/>
    </location>
</feature>
<dbReference type="RefSeq" id="WP_183980224.1">
    <property type="nucleotide sequence ID" value="NZ_JACIBY010000026.1"/>
</dbReference>
<keyword evidence="3" id="KW-1185">Reference proteome</keyword>
<evidence type="ECO:0000256" key="1">
    <source>
        <dbReference type="SAM" id="Phobius"/>
    </source>
</evidence>
<gene>
    <name evidence="2" type="ORF">FHS57_006132</name>
</gene>
<protein>
    <submittedName>
        <fullName evidence="2">Formate/nitrite transporter FocA (FNT family)</fullName>
    </submittedName>
</protein>
<sequence>MENPFGTKDYGHLTLEELRAEEKKLKSQRIPMAIFVGFLVGIAIYSATHNGKFLPVILMVAAFIIGRNATHKLKSLQAEIQRRNSPF</sequence>
<evidence type="ECO:0000313" key="2">
    <source>
        <dbReference type="EMBL" id="MBB3842101.1"/>
    </source>
</evidence>
<evidence type="ECO:0000313" key="3">
    <source>
        <dbReference type="Proteomes" id="UP000541352"/>
    </source>
</evidence>
<dbReference type="AlphaFoldDB" id="A0A7W6EU72"/>
<name>A0A7W6EU72_9BACT</name>
<keyword evidence="1" id="KW-0812">Transmembrane</keyword>
<proteinExistence type="predicted"/>
<accession>A0A7W6EU72</accession>
<dbReference type="EMBL" id="JACIBY010000026">
    <property type="protein sequence ID" value="MBB3842101.1"/>
    <property type="molecule type" value="Genomic_DNA"/>
</dbReference>
<reference evidence="2 3" key="1">
    <citation type="submission" date="2020-08" db="EMBL/GenBank/DDBJ databases">
        <title>Genomic Encyclopedia of Type Strains, Phase IV (KMG-IV): sequencing the most valuable type-strain genomes for metagenomic binning, comparative biology and taxonomic classification.</title>
        <authorList>
            <person name="Goeker M."/>
        </authorList>
    </citation>
    <scope>NUCLEOTIDE SEQUENCE [LARGE SCALE GENOMIC DNA]</scope>
    <source>
        <strain evidence="2 3">DSM 17976</strain>
    </source>
</reference>